<reference evidence="2 3" key="1">
    <citation type="journal article" date="2020" name="Nature">
        <title>Six reference-quality genomes reveal evolution of bat adaptations.</title>
        <authorList>
            <person name="Jebb D."/>
            <person name="Huang Z."/>
            <person name="Pippel M."/>
            <person name="Hughes G.M."/>
            <person name="Lavrichenko K."/>
            <person name="Devanna P."/>
            <person name="Winkler S."/>
            <person name="Jermiin L.S."/>
            <person name="Skirmuntt E.C."/>
            <person name="Katzourakis A."/>
            <person name="Burkitt-Gray L."/>
            <person name="Ray D.A."/>
            <person name="Sullivan K.A.M."/>
            <person name="Roscito J.G."/>
            <person name="Kirilenko B.M."/>
            <person name="Davalos L.M."/>
            <person name="Corthals A.P."/>
            <person name="Power M.L."/>
            <person name="Jones G."/>
            <person name="Ransome R.D."/>
            <person name="Dechmann D.K.N."/>
            <person name="Locatelli A.G."/>
            <person name="Puechmaille S.J."/>
            <person name="Fedrigo O."/>
            <person name="Jarvis E.D."/>
            <person name="Hiller M."/>
            <person name="Vernes S.C."/>
            <person name="Myers E.W."/>
            <person name="Teeling E.C."/>
        </authorList>
    </citation>
    <scope>NUCLEOTIDE SEQUENCE [LARGE SCALE GENOMIC DNA]</scope>
    <source>
        <strain evidence="2">MPipKuh1</strain>
        <tissue evidence="2">Flight muscle</tissue>
    </source>
</reference>
<accession>A0A7J7SGA2</accession>
<gene>
    <name evidence="2" type="ORF">mPipKuh1_009959</name>
</gene>
<evidence type="ECO:0000313" key="3">
    <source>
        <dbReference type="Proteomes" id="UP000558488"/>
    </source>
</evidence>
<evidence type="ECO:0000313" key="2">
    <source>
        <dbReference type="EMBL" id="KAF6287265.1"/>
    </source>
</evidence>
<keyword evidence="3" id="KW-1185">Reference proteome</keyword>
<dbReference type="EMBL" id="JACAGB010000041">
    <property type="protein sequence ID" value="KAF6287265.1"/>
    <property type="molecule type" value="Genomic_DNA"/>
</dbReference>
<organism evidence="2 3">
    <name type="scientific">Pipistrellus kuhlii</name>
    <name type="common">Kuhl's pipistrelle</name>
    <dbReference type="NCBI Taxonomy" id="59472"/>
    <lineage>
        <taxon>Eukaryota</taxon>
        <taxon>Metazoa</taxon>
        <taxon>Chordata</taxon>
        <taxon>Craniata</taxon>
        <taxon>Vertebrata</taxon>
        <taxon>Euteleostomi</taxon>
        <taxon>Mammalia</taxon>
        <taxon>Eutheria</taxon>
        <taxon>Laurasiatheria</taxon>
        <taxon>Chiroptera</taxon>
        <taxon>Yangochiroptera</taxon>
        <taxon>Vespertilionidae</taxon>
        <taxon>Pipistrellus</taxon>
    </lineage>
</organism>
<proteinExistence type="predicted"/>
<name>A0A7J7SGA2_PIPKU</name>
<dbReference type="Proteomes" id="UP000558488">
    <property type="component" value="Unassembled WGS sequence"/>
</dbReference>
<dbReference type="AlphaFoldDB" id="A0A7J7SGA2"/>
<feature type="region of interest" description="Disordered" evidence="1">
    <location>
        <begin position="1"/>
        <end position="31"/>
    </location>
</feature>
<comment type="caution">
    <text evidence="2">The sequence shown here is derived from an EMBL/GenBank/DDBJ whole genome shotgun (WGS) entry which is preliminary data.</text>
</comment>
<evidence type="ECO:0000256" key="1">
    <source>
        <dbReference type="SAM" id="MobiDB-lite"/>
    </source>
</evidence>
<feature type="region of interest" description="Disordered" evidence="1">
    <location>
        <begin position="47"/>
        <end position="74"/>
    </location>
</feature>
<sequence length="142" mass="15669">MGPVPGAEAEAAKEKVGGGEARTARMPRRRAGHRFYRAGRVTFLRPRHDLPNSRQIEPESPVPREKPLNKQPKLRTLGALRHHLSPPHDISVYWAESYLLCSLSSDGAGSVSRKVVNSKSIYPAFYFSITVTSCTVNALCVT</sequence>
<protein>
    <submittedName>
        <fullName evidence="2">Uncharacterized protein</fullName>
    </submittedName>
</protein>